<evidence type="ECO:0000313" key="2">
    <source>
        <dbReference type="Proteomes" id="UP000265800"/>
    </source>
</evidence>
<name>A0A399F4F9_9DEIN</name>
<comment type="caution">
    <text evidence="1">The sequence shown here is derived from an EMBL/GenBank/DDBJ whole genome shotgun (WGS) entry which is preliminary data.</text>
</comment>
<proteinExistence type="predicted"/>
<evidence type="ECO:0008006" key="3">
    <source>
        <dbReference type="Google" id="ProtNLM"/>
    </source>
</evidence>
<keyword evidence="2" id="KW-1185">Reference proteome</keyword>
<organism evidence="1 2">
    <name type="scientific">Meiothermus luteus</name>
    <dbReference type="NCBI Taxonomy" id="2026184"/>
    <lineage>
        <taxon>Bacteria</taxon>
        <taxon>Thermotogati</taxon>
        <taxon>Deinococcota</taxon>
        <taxon>Deinococci</taxon>
        <taxon>Thermales</taxon>
        <taxon>Thermaceae</taxon>
        <taxon>Meiothermus</taxon>
    </lineage>
</organism>
<reference evidence="1 2" key="1">
    <citation type="submission" date="2018-08" db="EMBL/GenBank/DDBJ databases">
        <title>Meiothermus luteus KCTC 52599 genome sequencing project.</title>
        <authorList>
            <person name="Da Costa M.S."/>
            <person name="Albuquerque L."/>
            <person name="Raposo P."/>
            <person name="Froufe H.J.C."/>
            <person name="Barroso C.S."/>
            <person name="Egas C."/>
        </authorList>
    </citation>
    <scope>NUCLEOTIDE SEQUENCE [LARGE SCALE GENOMIC DNA]</scope>
    <source>
        <strain evidence="1 2">KCTC 52599</strain>
    </source>
</reference>
<accession>A0A399F4F9</accession>
<dbReference type="InterPro" id="IPR038765">
    <property type="entry name" value="Papain-like_cys_pep_sf"/>
</dbReference>
<dbReference type="EMBL" id="QWKZ01000001">
    <property type="protein sequence ID" value="RIH90139.1"/>
    <property type="molecule type" value="Genomic_DNA"/>
</dbReference>
<protein>
    <recommendedName>
        <fullName evidence="3">NlpC/P60 family protein</fullName>
    </recommendedName>
</protein>
<dbReference type="Proteomes" id="UP000265800">
    <property type="component" value="Unassembled WGS sequence"/>
</dbReference>
<sequence>MDHVGLVLWNGLMAHASYRAGRVVVEPIAAYRARYIGARRPLGSGF</sequence>
<dbReference type="AlphaFoldDB" id="A0A399F4F9"/>
<evidence type="ECO:0000313" key="1">
    <source>
        <dbReference type="EMBL" id="RIH90139.1"/>
    </source>
</evidence>
<gene>
    <name evidence="1" type="ORF">Mlute_00061</name>
</gene>
<dbReference type="Gene3D" id="3.90.1720.10">
    <property type="entry name" value="endopeptidase domain like (from Nostoc punctiforme)"/>
    <property type="match status" value="1"/>
</dbReference>
<dbReference type="SUPFAM" id="SSF54001">
    <property type="entry name" value="Cysteine proteinases"/>
    <property type="match status" value="1"/>
</dbReference>